<sequence length="808" mass="85326">MQPNQWVMAVIVGLPFLAAALTPLVYRLLGERTAYASAAVAAVSFGLVGWFATTGARGLVSWTWIDAPGFEVALSFYVDGLSLLIGFLASGIGVLILTYSGGYMHEEPGKMKFYATLLAFMGSMLGVAFAADLVVLFVFWELTSISSFILIGHYTGESSSRYAARKSMLITVAGGLFMLLGFLFLAGEGGTFQLLGTDRALLAQAESLREGLRADGLFVPALVLIGIGAAAKSAQVPLHIWLPNAMEAPTPVSAFLHSATMVKAGVYLVGRFRPLLASEEWQLLFVAMGLVTMTVAAILAVGASDIKELLAYSTASHLGLIIAGFGVVGGGASAYGAETGSFHVLNHAAFKAALFLVAGIIAHEAGSRLIDDLGGLWRDLPIAAGVTVVAALGMAGVPPFNGFYSKEFLFEATYELAHASGGLWWILPAVAVFGSVFTFLYSIRFLMLFFGEKPDALGHVHTPPWSMRLPAVALAVVAGLIGLGGITATAGVHIGPLEEFVRQVVGATAIDQGGEHGAHFSYYLPTEPTMPVLMSATTIGLGVVAYPFYDQLRDVVRRLRSVSLLSANWYYDSVVEGLDRSRAVESTIQTGLLRTYALVLLLAVSVMTLLAYATAAVGLPAFGSVASPIPMVIVLGVAVVAAFAVTRAPSHVAGVLTLSILGFMVAIFYILGDAPDLALTQLLIETLVLVLFLLVLDKLPPFYGEARRWVLARDAAASAVVGITVFLTVLVTTAASPASRISNFFLERGGVPAEHGTWILEYGGGANIVNVILVDFRAFDTLGEISVIAMAALSVITLVAMRERGDRQ</sequence>
<feature type="transmembrane region" description="Helical" evidence="9">
    <location>
        <begin position="72"/>
        <end position="99"/>
    </location>
</feature>
<dbReference type="GO" id="GO:0015297">
    <property type="term" value="F:antiporter activity"/>
    <property type="evidence" value="ECO:0007669"/>
    <property type="project" value="UniProtKB-KW"/>
</dbReference>
<reference evidence="14" key="1">
    <citation type="submission" date="2020-11" db="EMBL/GenBank/DDBJ databases">
        <title>Carbohydrate-dependent, anaerobic sulfur respiration: A novel catabolism in halophilic archaea.</title>
        <authorList>
            <person name="Sorokin D.Y."/>
            <person name="Messina E."/>
            <person name="Smedile F."/>
            <person name="La Cono V."/>
            <person name="Hallsworth J.E."/>
            <person name="Yakimov M.M."/>
        </authorList>
    </citation>
    <scope>NUCLEOTIDE SEQUENCE</scope>
    <source>
        <strain evidence="14">HSR-Bgl</strain>
    </source>
</reference>
<feature type="transmembrane region" description="Helical" evidence="9">
    <location>
        <begin position="530"/>
        <end position="549"/>
    </location>
</feature>
<keyword evidence="3" id="KW-0050">Antiport</keyword>
<evidence type="ECO:0000256" key="9">
    <source>
        <dbReference type="SAM" id="Phobius"/>
    </source>
</evidence>
<gene>
    <name evidence="14" type="primary">nuoL3</name>
    <name evidence="14" type="ORF">HSBGL_1051</name>
</gene>
<feature type="transmembrane region" description="Helical" evidence="9">
    <location>
        <begin position="677"/>
        <end position="696"/>
    </location>
</feature>
<evidence type="ECO:0000256" key="5">
    <source>
        <dbReference type="ARBA" id="ARBA00022692"/>
    </source>
</evidence>
<feature type="transmembrane region" description="Helical" evidence="9">
    <location>
        <begin position="111"/>
        <end position="131"/>
    </location>
</feature>
<feature type="transmembrane region" description="Helical" evidence="9">
    <location>
        <begin position="471"/>
        <end position="494"/>
    </location>
</feature>
<feature type="transmembrane region" description="Helical" evidence="9">
    <location>
        <begin position="382"/>
        <end position="404"/>
    </location>
</feature>
<feature type="transmembrane region" description="Helical" evidence="9">
    <location>
        <begin position="596"/>
        <end position="619"/>
    </location>
</feature>
<feature type="transmembrane region" description="Helical" evidence="9">
    <location>
        <begin position="6"/>
        <end position="26"/>
    </location>
</feature>
<keyword evidence="5 9" id="KW-0812">Transmembrane</keyword>
<evidence type="ECO:0000256" key="8">
    <source>
        <dbReference type="ARBA" id="ARBA00023136"/>
    </source>
</evidence>
<feature type="transmembrane region" description="Helical" evidence="9">
    <location>
        <begin position="424"/>
        <end position="450"/>
    </location>
</feature>
<dbReference type="InterPro" id="IPR001750">
    <property type="entry name" value="ND/Mrp_TM"/>
</dbReference>
<dbReference type="InterPro" id="IPR001516">
    <property type="entry name" value="Proton_antipo_N"/>
</dbReference>
<proteinExistence type="predicted"/>
<dbReference type="GO" id="GO:0005886">
    <property type="term" value="C:plasma membrane"/>
    <property type="evidence" value="ECO:0007669"/>
    <property type="project" value="UniProtKB-SubCell"/>
</dbReference>
<dbReference type="InterPro" id="IPR025383">
    <property type="entry name" value="MrpA_C/MbhD"/>
</dbReference>
<dbReference type="Pfam" id="PF13244">
    <property type="entry name" value="MbhD"/>
    <property type="match status" value="1"/>
</dbReference>
<feature type="domain" description="MrpA C-terminal/MbhE" evidence="13">
    <location>
        <begin position="713"/>
        <end position="799"/>
    </location>
</feature>
<dbReference type="Pfam" id="PF00662">
    <property type="entry name" value="Proton_antipo_N"/>
    <property type="match status" value="1"/>
</dbReference>
<dbReference type="EMBL" id="CP064789">
    <property type="protein sequence ID" value="QSG11478.1"/>
    <property type="molecule type" value="Genomic_DNA"/>
</dbReference>
<feature type="transmembrane region" description="Helical" evidence="9">
    <location>
        <begin position="782"/>
        <end position="801"/>
    </location>
</feature>
<comment type="subcellular location">
    <subcellularLocation>
        <location evidence="1">Cell membrane</location>
        <topology evidence="1">Multi-pass membrane protein</topology>
    </subcellularLocation>
</comment>
<dbReference type="Pfam" id="PF20501">
    <property type="entry name" value="MbhE"/>
    <property type="match status" value="1"/>
</dbReference>
<protein>
    <submittedName>
        <fullName evidence="14">NADH dehydrogenase subunit L</fullName>
    </submittedName>
</protein>
<evidence type="ECO:0000259" key="10">
    <source>
        <dbReference type="Pfam" id="PF00361"/>
    </source>
</evidence>
<feature type="transmembrane region" description="Helical" evidence="9">
    <location>
        <begin position="716"/>
        <end position="736"/>
    </location>
</feature>
<accession>A0A897NFX0</accession>
<keyword evidence="7" id="KW-0406">Ion transport</keyword>
<organism evidence="14 15">
    <name type="scientific">Halapricum desulfuricans</name>
    <dbReference type="NCBI Taxonomy" id="2841257"/>
    <lineage>
        <taxon>Archaea</taxon>
        <taxon>Methanobacteriati</taxon>
        <taxon>Methanobacteriota</taxon>
        <taxon>Stenosarchaea group</taxon>
        <taxon>Halobacteria</taxon>
        <taxon>Halobacteriales</taxon>
        <taxon>Haloarculaceae</taxon>
        <taxon>Halapricum</taxon>
    </lineage>
</organism>
<feature type="domain" description="NADH:quinone oxidoreductase/Mrp antiporter transmembrane" evidence="10">
    <location>
        <begin position="130"/>
        <end position="418"/>
    </location>
</feature>
<feature type="transmembrane region" description="Helical" evidence="9">
    <location>
        <begin position="652"/>
        <end position="671"/>
    </location>
</feature>
<evidence type="ECO:0000256" key="1">
    <source>
        <dbReference type="ARBA" id="ARBA00004651"/>
    </source>
</evidence>
<feature type="domain" description="MrpA C-terminal/MbhD" evidence="12">
    <location>
        <begin position="637"/>
        <end position="700"/>
    </location>
</feature>
<feature type="transmembrane region" description="Helical" evidence="9">
    <location>
        <begin position="281"/>
        <end position="302"/>
    </location>
</feature>
<keyword evidence="4" id="KW-1003">Cell membrane</keyword>
<dbReference type="PRINTS" id="PR01434">
    <property type="entry name" value="NADHDHGNASE5"/>
</dbReference>
<evidence type="ECO:0000256" key="4">
    <source>
        <dbReference type="ARBA" id="ARBA00022475"/>
    </source>
</evidence>
<dbReference type="InterPro" id="IPR050616">
    <property type="entry name" value="CPA3_Na-H_Antiporter_A"/>
</dbReference>
<dbReference type="PANTHER" id="PTHR43373">
    <property type="entry name" value="NA(+)/H(+) ANTIPORTER SUBUNIT"/>
    <property type="match status" value="1"/>
</dbReference>
<feature type="transmembrane region" description="Helical" evidence="9">
    <location>
        <begin position="168"/>
        <end position="187"/>
    </location>
</feature>
<dbReference type="Proteomes" id="UP000663305">
    <property type="component" value="Chromosome"/>
</dbReference>
<feature type="domain" description="NADH-Ubiquinone oxidoreductase (complex I) chain 5 N-terminal" evidence="11">
    <location>
        <begin position="64"/>
        <end position="114"/>
    </location>
</feature>
<name>A0A897NFX0_9EURY</name>
<evidence type="ECO:0000313" key="15">
    <source>
        <dbReference type="Proteomes" id="UP000663305"/>
    </source>
</evidence>
<evidence type="ECO:0000256" key="3">
    <source>
        <dbReference type="ARBA" id="ARBA00022449"/>
    </source>
</evidence>
<evidence type="ECO:0000256" key="2">
    <source>
        <dbReference type="ARBA" id="ARBA00022448"/>
    </source>
</evidence>
<dbReference type="RefSeq" id="WP_394358919.1">
    <property type="nucleotide sequence ID" value="NZ_CP064789.1"/>
</dbReference>
<dbReference type="Pfam" id="PF00361">
    <property type="entry name" value="Proton_antipo_M"/>
    <property type="match status" value="1"/>
</dbReference>
<evidence type="ECO:0000259" key="12">
    <source>
        <dbReference type="Pfam" id="PF13244"/>
    </source>
</evidence>
<keyword evidence="6 9" id="KW-1133">Transmembrane helix</keyword>
<evidence type="ECO:0000313" key="14">
    <source>
        <dbReference type="EMBL" id="QSG11478.1"/>
    </source>
</evidence>
<evidence type="ECO:0000259" key="13">
    <source>
        <dbReference type="Pfam" id="PF20501"/>
    </source>
</evidence>
<feature type="transmembrane region" description="Helical" evidence="9">
    <location>
        <begin position="625"/>
        <end position="645"/>
    </location>
</feature>
<dbReference type="AlphaFoldDB" id="A0A897NFX0"/>
<feature type="transmembrane region" description="Helical" evidence="9">
    <location>
        <begin position="309"/>
        <end position="332"/>
    </location>
</feature>
<evidence type="ECO:0000256" key="7">
    <source>
        <dbReference type="ARBA" id="ARBA00023065"/>
    </source>
</evidence>
<keyword evidence="8 9" id="KW-0472">Membrane</keyword>
<feature type="transmembrane region" description="Helical" evidence="9">
    <location>
        <begin position="33"/>
        <end position="52"/>
    </location>
</feature>
<evidence type="ECO:0000256" key="6">
    <source>
        <dbReference type="ARBA" id="ARBA00022989"/>
    </source>
</evidence>
<dbReference type="GeneID" id="68860584"/>
<dbReference type="PANTHER" id="PTHR43373:SF1">
    <property type="entry name" value="NA(+)_H(+) ANTIPORTER SUBUNIT A"/>
    <property type="match status" value="1"/>
</dbReference>
<evidence type="ECO:0000259" key="11">
    <source>
        <dbReference type="Pfam" id="PF00662"/>
    </source>
</evidence>
<keyword evidence="2" id="KW-0813">Transport</keyword>
<dbReference type="InterPro" id="IPR046806">
    <property type="entry name" value="MrpA_C/MbhE"/>
</dbReference>
<dbReference type="GO" id="GO:0006811">
    <property type="term" value="P:monoatomic ion transport"/>
    <property type="evidence" value="ECO:0007669"/>
    <property type="project" value="UniProtKB-KW"/>
</dbReference>